<comment type="caution">
    <text evidence="2">The sequence shown here is derived from an EMBL/GenBank/DDBJ whole genome shotgun (WGS) entry which is preliminary data.</text>
</comment>
<feature type="domain" description="eCIS core" evidence="1">
    <location>
        <begin position="98"/>
        <end position="174"/>
    </location>
</feature>
<name>A0ABV7EII4_9SPHN</name>
<dbReference type="RefSeq" id="WP_336919367.1">
    <property type="nucleotide sequence ID" value="NZ_JBANRN010000009.1"/>
</dbReference>
<evidence type="ECO:0000313" key="3">
    <source>
        <dbReference type="Proteomes" id="UP001595378"/>
    </source>
</evidence>
<accession>A0ABV7EII4</accession>
<reference evidence="3" key="1">
    <citation type="journal article" date="2019" name="Int. J. Syst. Evol. Microbiol.">
        <title>The Global Catalogue of Microorganisms (GCM) 10K type strain sequencing project: providing services to taxonomists for standard genome sequencing and annotation.</title>
        <authorList>
            <consortium name="The Broad Institute Genomics Platform"/>
            <consortium name="The Broad Institute Genome Sequencing Center for Infectious Disease"/>
            <person name="Wu L."/>
            <person name="Ma J."/>
        </authorList>
    </citation>
    <scope>NUCLEOTIDE SEQUENCE [LARGE SCALE GENOMIC DNA]</scope>
    <source>
        <strain evidence="3">KCTC 52606</strain>
    </source>
</reference>
<proteinExistence type="predicted"/>
<dbReference type="InterPro" id="IPR025295">
    <property type="entry name" value="eCIS_core_dom"/>
</dbReference>
<keyword evidence="3" id="KW-1185">Reference proteome</keyword>
<evidence type="ECO:0000259" key="1">
    <source>
        <dbReference type="Pfam" id="PF13699"/>
    </source>
</evidence>
<dbReference type="Proteomes" id="UP001595378">
    <property type="component" value="Unassembled WGS sequence"/>
</dbReference>
<evidence type="ECO:0000313" key="2">
    <source>
        <dbReference type="EMBL" id="MFC3101326.1"/>
    </source>
</evidence>
<organism evidence="2 3">
    <name type="scientific">Alteraurantiacibacter lauratis</name>
    <dbReference type="NCBI Taxonomy" id="2054627"/>
    <lineage>
        <taxon>Bacteria</taxon>
        <taxon>Pseudomonadati</taxon>
        <taxon>Pseudomonadota</taxon>
        <taxon>Alphaproteobacteria</taxon>
        <taxon>Sphingomonadales</taxon>
        <taxon>Erythrobacteraceae</taxon>
        <taxon>Alteraurantiacibacter</taxon>
    </lineage>
</organism>
<dbReference type="Pfam" id="PF13699">
    <property type="entry name" value="eCIS_core"/>
    <property type="match status" value="1"/>
</dbReference>
<protein>
    <submittedName>
        <fullName evidence="2">DUF4157 domain-containing protein</fullName>
    </submittedName>
</protein>
<sequence>MATRKRPRRGRRFARLLLALLVLAGTAAATFSYFGYSPQSLMRDAGLRADIHAMGRQTQERLRQSGSEATRQLAGPLLARSISHSRSRALAAGTHPVPNDIRCLLERHFLSIDFDEVQWMPSGADLTLGNVLTRWYLQEGAVVLQDVVVFSSPQAAQGRRLWAHELTHVLQYQELGLEGFARAYAANALAFERQAEDHAQAVVARLDEKAYARCGLRLVDSPPQ</sequence>
<dbReference type="EMBL" id="JBHRSU010000032">
    <property type="protein sequence ID" value="MFC3101326.1"/>
    <property type="molecule type" value="Genomic_DNA"/>
</dbReference>
<gene>
    <name evidence="2" type="ORF">ACFODK_10550</name>
</gene>